<dbReference type="PANTHER" id="PTHR43000">
    <property type="entry name" value="DTDP-D-GLUCOSE 4,6-DEHYDRATASE-RELATED"/>
    <property type="match status" value="1"/>
</dbReference>
<evidence type="ECO:0000256" key="7">
    <source>
        <dbReference type="RuleBase" id="RU004473"/>
    </source>
</evidence>
<dbReference type="Pfam" id="PF16363">
    <property type="entry name" value="GDP_Man_Dehyd"/>
    <property type="match status" value="1"/>
</dbReference>
<reference evidence="10" key="1">
    <citation type="submission" date="2021-02" db="EMBL/GenBank/DDBJ databases">
        <title>Natronogracilivirga saccharolytica gen. nov. sp. nov. a new anaerobic, haloalkiliphilic carbohydrate-fermenting bacterium from soda lake and proposing of Cyclonatronumiaceae fam. nov. in the phylum Balneolaeota.</title>
        <authorList>
            <person name="Zhilina T.N."/>
            <person name="Sorokin D.Y."/>
            <person name="Zavarzina D.G."/>
            <person name="Toshchakov S.V."/>
            <person name="Kublanov I.V."/>
        </authorList>
    </citation>
    <scope>NUCLEOTIDE SEQUENCE</scope>
    <source>
        <strain evidence="10">Z-1702</strain>
    </source>
</reference>
<accession>A0A8J7RM19</accession>
<organism evidence="10 11">
    <name type="scientific">Natronogracilivirga saccharolytica</name>
    <dbReference type="NCBI Taxonomy" id="2812953"/>
    <lineage>
        <taxon>Bacteria</taxon>
        <taxon>Pseudomonadati</taxon>
        <taxon>Balneolota</taxon>
        <taxon>Balneolia</taxon>
        <taxon>Balneolales</taxon>
        <taxon>Cyclonatronaceae</taxon>
        <taxon>Natronogracilivirga</taxon>
    </lineage>
</organism>
<keyword evidence="8" id="KW-0472">Membrane</keyword>
<gene>
    <name evidence="10" type="primary">rfbB</name>
    <name evidence="10" type="ORF">NATSA_14335</name>
</gene>
<evidence type="ECO:0000313" key="11">
    <source>
        <dbReference type="Proteomes" id="UP000673975"/>
    </source>
</evidence>
<protein>
    <recommendedName>
        <fullName evidence="4 7">dTDP-glucose 4,6-dehydratase</fullName>
        <ecNumber evidence="4 7">4.2.1.46</ecNumber>
    </recommendedName>
</protein>
<dbReference type="Gene3D" id="3.40.50.720">
    <property type="entry name" value="NAD(P)-binding Rossmann-like Domain"/>
    <property type="match status" value="1"/>
</dbReference>
<evidence type="ECO:0000256" key="3">
    <source>
        <dbReference type="ARBA" id="ARBA00008178"/>
    </source>
</evidence>
<sequence>MNKGAKTLIVTGGAGFIGSALVRYLINQTEHRVVNIDKLTYAGHLESLEEISGSDRYHFEKSDICDATDIRRIYNQYEPDAVIHLAAESHVDRSIDGAADFIRTNITGTWQLLEEAARFRKTLPDSRANGFRFLHVSTDEVYGSLGKEGMFTELTPYDPRSPYSASKASSDHLVRAWFHTFGLPVLITNCSNNYGPYQFPEKLIPVVILKALQGEQIPVYGKGENVRDWLYVDDHVRALLRVLERGTPGETYNIGGHNEKQNIDVVHTICDTLDNLVPRPDSHRFREQISFVTDRPGHDLRYAIDATKIEHELGWKPEETFETGIKKTIQWYLENVAWCETVTKNNYDLTRLGAGA</sequence>
<dbReference type="CDD" id="cd05246">
    <property type="entry name" value="dTDP_GD_SDR_e"/>
    <property type="match status" value="1"/>
</dbReference>
<dbReference type="NCBIfam" id="TIGR01181">
    <property type="entry name" value="dTDP_gluc_dehyt"/>
    <property type="match status" value="1"/>
</dbReference>
<dbReference type="EC" id="4.2.1.46" evidence="4 7"/>
<evidence type="ECO:0000256" key="5">
    <source>
        <dbReference type="ARBA" id="ARBA00023027"/>
    </source>
</evidence>
<dbReference type="InterPro" id="IPR005888">
    <property type="entry name" value="dTDP_Gluc_deHydtase"/>
</dbReference>
<comment type="catalytic activity">
    <reaction evidence="1 7">
        <text>dTDP-alpha-D-glucose = dTDP-4-dehydro-6-deoxy-alpha-D-glucose + H2O</text>
        <dbReference type="Rhea" id="RHEA:17221"/>
        <dbReference type="ChEBI" id="CHEBI:15377"/>
        <dbReference type="ChEBI" id="CHEBI:57477"/>
        <dbReference type="ChEBI" id="CHEBI:57649"/>
        <dbReference type="EC" id="4.2.1.46"/>
    </reaction>
</comment>
<keyword evidence="8" id="KW-0812">Transmembrane</keyword>
<proteinExistence type="inferred from homology"/>
<dbReference type="Proteomes" id="UP000673975">
    <property type="component" value="Unassembled WGS sequence"/>
</dbReference>
<evidence type="ECO:0000256" key="6">
    <source>
        <dbReference type="ARBA" id="ARBA00023239"/>
    </source>
</evidence>
<evidence type="ECO:0000256" key="4">
    <source>
        <dbReference type="ARBA" id="ARBA00011990"/>
    </source>
</evidence>
<name>A0A8J7RM19_9BACT</name>
<comment type="caution">
    <text evidence="10">The sequence shown here is derived from an EMBL/GenBank/DDBJ whole genome shotgun (WGS) entry which is preliminary data.</text>
</comment>
<evidence type="ECO:0000256" key="2">
    <source>
        <dbReference type="ARBA" id="ARBA00001911"/>
    </source>
</evidence>
<dbReference type="InterPro" id="IPR036291">
    <property type="entry name" value="NAD(P)-bd_dom_sf"/>
</dbReference>
<dbReference type="GO" id="GO:0009225">
    <property type="term" value="P:nucleotide-sugar metabolic process"/>
    <property type="evidence" value="ECO:0007669"/>
    <property type="project" value="InterPro"/>
</dbReference>
<keyword evidence="5" id="KW-0520">NAD</keyword>
<dbReference type="GO" id="GO:0008460">
    <property type="term" value="F:dTDP-glucose 4,6-dehydratase activity"/>
    <property type="evidence" value="ECO:0007669"/>
    <property type="project" value="UniProtKB-EC"/>
</dbReference>
<evidence type="ECO:0000259" key="9">
    <source>
        <dbReference type="Pfam" id="PF16363"/>
    </source>
</evidence>
<keyword evidence="11" id="KW-1185">Reference proteome</keyword>
<evidence type="ECO:0000313" key="10">
    <source>
        <dbReference type="EMBL" id="MBP3193852.1"/>
    </source>
</evidence>
<dbReference type="Gene3D" id="3.90.25.10">
    <property type="entry name" value="UDP-galactose 4-epimerase, domain 1"/>
    <property type="match status" value="1"/>
</dbReference>
<evidence type="ECO:0000256" key="8">
    <source>
        <dbReference type="SAM" id="Phobius"/>
    </source>
</evidence>
<keyword evidence="8" id="KW-1133">Transmembrane helix</keyword>
<dbReference type="InterPro" id="IPR016040">
    <property type="entry name" value="NAD(P)-bd_dom"/>
</dbReference>
<dbReference type="RefSeq" id="WP_210513316.1">
    <property type="nucleotide sequence ID" value="NZ_JAFIDN010000015.1"/>
</dbReference>
<feature type="transmembrane region" description="Helical" evidence="8">
    <location>
        <begin position="7"/>
        <end position="26"/>
    </location>
</feature>
<comment type="cofactor">
    <cofactor evidence="2 7">
        <name>NAD(+)</name>
        <dbReference type="ChEBI" id="CHEBI:57540"/>
    </cofactor>
</comment>
<dbReference type="SUPFAM" id="SSF51735">
    <property type="entry name" value="NAD(P)-binding Rossmann-fold domains"/>
    <property type="match status" value="1"/>
</dbReference>
<evidence type="ECO:0000256" key="1">
    <source>
        <dbReference type="ARBA" id="ARBA00001539"/>
    </source>
</evidence>
<feature type="domain" description="NAD(P)-binding" evidence="9">
    <location>
        <begin position="9"/>
        <end position="328"/>
    </location>
</feature>
<comment type="similarity">
    <text evidence="3 7">Belongs to the NAD(P)-dependent epimerase/dehydratase family. dTDP-glucose dehydratase subfamily.</text>
</comment>
<keyword evidence="6 7" id="KW-0456">Lyase</keyword>
<dbReference type="EMBL" id="JAFIDN010000015">
    <property type="protein sequence ID" value="MBP3193852.1"/>
    <property type="molecule type" value="Genomic_DNA"/>
</dbReference>
<dbReference type="AlphaFoldDB" id="A0A8J7RM19"/>